<dbReference type="Gene3D" id="3.90.1750.20">
    <property type="entry name" value="Putative Large Serine Recombinase, Chain B, Domain 2"/>
    <property type="match status" value="1"/>
</dbReference>
<dbReference type="AlphaFoldDB" id="A0A5K7Z2K2"/>
<protein>
    <recommendedName>
        <fullName evidence="1">Recombinase domain-containing protein</fullName>
    </recommendedName>
</protein>
<gene>
    <name evidence="2" type="ORF">DSCW_36590</name>
</gene>
<evidence type="ECO:0000313" key="2">
    <source>
        <dbReference type="EMBL" id="BBO76242.1"/>
    </source>
</evidence>
<evidence type="ECO:0000313" key="3">
    <source>
        <dbReference type="Proteomes" id="UP000427769"/>
    </source>
</evidence>
<dbReference type="KEGG" id="dwd:DSCW_36590"/>
<accession>A0A5K7Z2K2</accession>
<dbReference type="EMBL" id="AP021875">
    <property type="protein sequence ID" value="BBO76242.1"/>
    <property type="molecule type" value="Genomic_DNA"/>
</dbReference>
<dbReference type="GO" id="GO:0000150">
    <property type="term" value="F:DNA strand exchange activity"/>
    <property type="evidence" value="ECO:0007669"/>
    <property type="project" value="InterPro"/>
</dbReference>
<dbReference type="PROSITE" id="PS51737">
    <property type="entry name" value="RECOMBINASE_DNA_BIND"/>
    <property type="match status" value="1"/>
</dbReference>
<dbReference type="Pfam" id="PF07508">
    <property type="entry name" value="Recombinase"/>
    <property type="match status" value="1"/>
</dbReference>
<dbReference type="InterPro" id="IPR038109">
    <property type="entry name" value="DNA_bind_recomb_sf"/>
</dbReference>
<keyword evidence="3" id="KW-1185">Reference proteome</keyword>
<dbReference type="InterPro" id="IPR011109">
    <property type="entry name" value="DNA_bind_recombinase_dom"/>
</dbReference>
<organism evidence="2 3">
    <name type="scientific">Desulfosarcina widdelii</name>
    <dbReference type="NCBI Taxonomy" id="947919"/>
    <lineage>
        <taxon>Bacteria</taxon>
        <taxon>Pseudomonadati</taxon>
        <taxon>Thermodesulfobacteriota</taxon>
        <taxon>Desulfobacteria</taxon>
        <taxon>Desulfobacterales</taxon>
        <taxon>Desulfosarcinaceae</taxon>
        <taxon>Desulfosarcina</taxon>
    </lineage>
</organism>
<sequence>MGGFVSYVAPFGMKRVPGVSIYSDDYGLSNYHTLVPGAVHEIEIVRLMFDLYVNHGYTMAGITNLLNAQGVSAANKSKVWNPKKVRNIITSAFYIGSNQFGPCIKHNVFPAIVDRSTFYAAQEKIFEMPVETSVST</sequence>
<feature type="domain" description="Recombinase" evidence="1">
    <location>
        <begin position="10"/>
        <end position="132"/>
    </location>
</feature>
<proteinExistence type="predicted"/>
<dbReference type="GO" id="GO:0003677">
    <property type="term" value="F:DNA binding"/>
    <property type="evidence" value="ECO:0007669"/>
    <property type="project" value="InterPro"/>
</dbReference>
<dbReference type="Proteomes" id="UP000427769">
    <property type="component" value="Chromosome"/>
</dbReference>
<reference evidence="2 3" key="1">
    <citation type="submission" date="2019-11" db="EMBL/GenBank/DDBJ databases">
        <title>Comparative genomics of hydrocarbon-degrading Desulfosarcina strains.</title>
        <authorList>
            <person name="Watanabe M."/>
            <person name="Kojima H."/>
            <person name="Fukui M."/>
        </authorList>
    </citation>
    <scope>NUCLEOTIDE SEQUENCE [LARGE SCALE GENOMIC DNA]</scope>
    <source>
        <strain evidence="2 3">PP31</strain>
    </source>
</reference>
<evidence type="ECO:0000259" key="1">
    <source>
        <dbReference type="PROSITE" id="PS51737"/>
    </source>
</evidence>
<name>A0A5K7Z2K2_9BACT</name>